<feature type="region of interest" description="Disordered" evidence="1">
    <location>
        <begin position="62"/>
        <end position="82"/>
    </location>
</feature>
<dbReference type="HOGENOM" id="CLU_2559730_0_0_1"/>
<dbReference type="EMBL" id="KN824464">
    <property type="protein sequence ID" value="KIM20185.1"/>
    <property type="molecule type" value="Genomic_DNA"/>
</dbReference>
<sequence>MRCVSGVIALGSCRRAPFPLLSHEIAMGGTPTCIHHPMMMKFSSSIQKDRLRVSQLPTTTIPCFTQPTATTGKTQGRPSMRL</sequence>
<name>A0A0C3A6C3_SERVB</name>
<keyword evidence="3" id="KW-1185">Reference proteome</keyword>
<dbReference type="Proteomes" id="UP000054097">
    <property type="component" value="Unassembled WGS sequence"/>
</dbReference>
<organism evidence="2 3">
    <name type="scientific">Serendipita vermifera MAFF 305830</name>
    <dbReference type="NCBI Taxonomy" id="933852"/>
    <lineage>
        <taxon>Eukaryota</taxon>
        <taxon>Fungi</taxon>
        <taxon>Dikarya</taxon>
        <taxon>Basidiomycota</taxon>
        <taxon>Agaricomycotina</taxon>
        <taxon>Agaricomycetes</taxon>
        <taxon>Sebacinales</taxon>
        <taxon>Serendipitaceae</taxon>
        <taxon>Serendipita</taxon>
    </lineage>
</organism>
<evidence type="ECO:0000313" key="3">
    <source>
        <dbReference type="Proteomes" id="UP000054097"/>
    </source>
</evidence>
<protein>
    <submittedName>
        <fullName evidence="2">Uncharacterized protein</fullName>
    </submittedName>
</protein>
<dbReference type="AlphaFoldDB" id="A0A0C3A6C3"/>
<reference evidence="2 3" key="1">
    <citation type="submission" date="2014-04" db="EMBL/GenBank/DDBJ databases">
        <authorList>
            <consortium name="DOE Joint Genome Institute"/>
            <person name="Kuo A."/>
            <person name="Zuccaro A."/>
            <person name="Kohler A."/>
            <person name="Nagy L.G."/>
            <person name="Floudas D."/>
            <person name="Copeland A."/>
            <person name="Barry K.W."/>
            <person name="Cichocki N."/>
            <person name="Veneault-Fourrey C."/>
            <person name="LaButti K."/>
            <person name="Lindquist E.A."/>
            <person name="Lipzen A."/>
            <person name="Lundell T."/>
            <person name="Morin E."/>
            <person name="Murat C."/>
            <person name="Sun H."/>
            <person name="Tunlid A."/>
            <person name="Henrissat B."/>
            <person name="Grigoriev I.V."/>
            <person name="Hibbett D.S."/>
            <person name="Martin F."/>
            <person name="Nordberg H.P."/>
            <person name="Cantor M.N."/>
            <person name="Hua S.X."/>
        </authorList>
    </citation>
    <scope>NUCLEOTIDE SEQUENCE [LARGE SCALE GENOMIC DNA]</scope>
    <source>
        <strain evidence="2 3">MAFF 305830</strain>
    </source>
</reference>
<accession>A0A0C3A6C3</accession>
<gene>
    <name evidence="2" type="ORF">M408DRAFT_146280</name>
</gene>
<evidence type="ECO:0000313" key="2">
    <source>
        <dbReference type="EMBL" id="KIM20185.1"/>
    </source>
</evidence>
<reference evidence="3" key="2">
    <citation type="submission" date="2015-01" db="EMBL/GenBank/DDBJ databases">
        <title>Evolutionary Origins and Diversification of the Mycorrhizal Mutualists.</title>
        <authorList>
            <consortium name="DOE Joint Genome Institute"/>
            <consortium name="Mycorrhizal Genomics Consortium"/>
            <person name="Kohler A."/>
            <person name="Kuo A."/>
            <person name="Nagy L.G."/>
            <person name="Floudas D."/>
            <person name="Copeland A."/>
            <person name="Barry K.W."/>
            <person name="Cichocki N."/>
            <person name="Veneault-Fourrey C."/>
            <person name="LaButti K."/>
            <person name="Lindquist E.A."/>
            <person name="Lipzen A."/>
            <person name="Lundell T."/>
            <person name="Morin E."/>
            <person name="Murat C."/>
            <person name="Riley R."/>
            <person name="Ohm R."/>
            <person name="Sun H."/>
            <person name="Tunlid A."/>
            <person name="Henrissat B."/>
            <person name="Grigoriev I.V."/>
            <person name="Hibbett D.S."/>
            <person name="Martin F."/>
        </authorList>
    </citation>
    <scope>NUCLEOTIDE SEQUENCE [LARGE SCALE GENOMIC DNA]</scope>
    <source>
        <strain evidence="3">MAFF 305830</strain>
    </source>
</reference>
<evidence type="ECO:0000256" key="1">
    <source>
        <dbReference type="SAM" id="MobiDB-lite"/>
    </source>
</evidence>
<proteinExistence type="predicted"/>